<evidence type="ECO:0000313" key="2">
    <source>
        <dbReference type="Proteomes" id="UP000189670"/>
    </source>
</evidence>
<dbReference type="Gene3D" id="2.160.20.10">
    <property type="entry name" value="Single-stranded right-handed beta-helix, Pectin lyase-like"/>
    <property type="match status" value="1"/>
</dbReference>
<dbReference type="InterPro" id="IPR012334">
    <property type="entry name" value="Pectin_lyas_fold"/>
</dbReference>
<comment type="caution">
    <text evidence="1">The sequence shown here is derived from an EMBL/GenBank/DDBJ whole genome shotgun (WGS) entry which is preliminary data.</text>
</comment>
<accession>A0A1V1PB78</accession>
<evidence type="ECO:0000313" key="1">
    <source>
        <dbReference type="EMBL" id="ETR71945.1"/>
    </source>
</evidence>
<sequence length="623" mass="69171">METCLMKEKIILIIIIWNTFLICTYGQSKTLPVPDTYKTIQSALNDAQKGDSITVTEGIYKENILWPATSEIQLIGEMGKTIINAQKKGSVIYFSGNLKGLIDAKTIIQGFILINGKPDNKKSNFYGGGLYCHSVSPHLKDLTIKDNVAHKGAGIYCFQSDLQLTNVTISDNQAMSGGGMACEYANPVLFNVTLSKNKANSGAAIYSVLSTLMLHNVSILKNMPSKLNNNHCSAIYLNSSRFILEYSLVWNRGIPHEIYFSEYDQENVLTIQDSDIRANDTLIITNNNGQVIQNISQPPATSSHSINKMYLSPESDSGIDPSDNITNINSIKLIAKGVYGDGMDIYVKGNPVPLTHTSVSDDIFTTDIFLSEGRYHIYARPVGALYTISSLPQPITITVDQTAPVIKSLSVTQISTKERSWTFITEDIDQKLLYQYCINRKANPEPSQSYSTSQSASIKKPDLKDGVWYIHVKATDRAGNESTFFTFNTIVDNTPPVIQIKNISESHLLQKWTWFSDGKEADISYRHLLDQLPHSIPTGDFNAMTQTTLSNVNGQWFLHVQAKDQFGNLSKVVTESVLMDCIPPQINGLSNDPIPKKEKHGNGIQAKLEPLFVLKSIKSPKQY</sequence>
<dbReference type="SUPFAM" id="SSF51126">
    <property type="entry name" value="Pectin lyase-like"/>
    <property type="match status" value="1"/>
</dbReference>
<dbReference type="InterPro" id="IPR013783">
    <property type="entry name" value="Ig-like_fold"/>
</dbReference>
<proteinExistence type="predicted"/>
<reference evidence="2" key="1">
    <citation type="submission" date="2012-11" db="EMBL/GenBank/DDBJ databases">
        <authorList>
            <person name="Lucero-Rivera Y.E."/>
            <person name="Tovar-Ramirez D."/>
        </authorList>
    </citation>
    <scope>NUCLEOTIDE SEQUENCE [LARGE SCALE GENOMIC DNA]</scope>
    <source>
        <strain evidence="2">Araruama</strain>
    </source>
</reference>
<gene>
    <name evidence="1" type="ORF">OMM_02096</name>
</gene>
<dbReference type="EMBL" id="ATBP01000203">
    <property type="protein sequence ID" value="ETR71945.1"/>
    <property type="molecule type" value="Genomic_DNA"/>
</dbReference>
<dbReference type="AlphaFoldDB" id="A0A1V1PB78"/>
<organism evidence="1 2">
    <name type="scientific">Candidatus Magnetoglobus multicellularis str. Araruama</name>
    <dbReference type="NCBI Taxonomy" id="890399"/>
    <lineage>
        <taxon>Bacteria</taxon>
        <taxon>Pseudomonadati</taxon>
        <taxon>Thermodesulfobacteriota</taxon>
        <taxon>Desulfobacteria</taxon>
        <taxon>Desulfobacterales</taxon>
        <taxon>Desulfobacteraceae</taxon>
        <taxon>Candidatus Magnetoglobus</taxon>
    </lineage>
</organism>
<evidence type="ECO:0008006" key="3">
    <source>
        <dbReference type="Google" id="ProtNLM"/>
    </source>
</evidence>
<name>A0A1V1PB78_9BACT</name>
<protein>
    <recommendedName>
        <fullName evidence="3">Right handed beta helix domain-containing protein</fullName>
    </recommendedName>
</protein>
<dbReference type="InterPro" id="IPR011050">
    <property type="entry name" value="Pectin_lyase_fold/virulence"/>
</dbReference>
<dbReference type="Gene3D" id="2.60.40.10">
    <property type="entry name" value="Immunoglobulins"/>
    <property type="match status" value="2"/>
</dbReference>
<dbReference type="Proteomes" id="UP000189670">
    <property type="component" value="Unassembled WGS sequence"/>
</dbReference>